<evidence type="ECO:0000256" key="1">
    <source>
        <dbReference type="SAM" id="Phobius"/>
    </source>
</evidence>
<dbReference type="Pfam" id="PF13472">
    <property type="entry name" value="Lipase_GDSL_2"/>
    <property type="match status" value="1"/>
</dbReference>
<feature type="domain" description="SGNH hydrolase-type esterase" evidence="2">
    <location>
        <begin position="249"/>
        <end position="489"/>
    </location>
</feature>
<dbReference type="GO" id="GO:0016787">
    <property type="term" value="F:hydrolase activity"/>
    <property type="evidence" value="ECO:0007669"/>
    <property type="project" value="UniProtKB-KW"/>
</dbReference>
<dbReference type="AlphaFoldDB" id="A0A561T2I9"/>
<protein>
    <submittedName>
        <fullName evidence="3">GDSL-like lipase/acylhydrolase family protein</fullName>
    </submittedName>
</protein>
<keyword evidence="4" id="KW-1185">Reference proteome</keyword>
<keyword evidence="3" id="KW-0378">Hydrolase</keyword>
<keyword evidence="1" id="KW-0472">Membrane</keyword>
<feature type="transmembrane region" description="Helical" evidence="1">
    <location>
        <begin position="193"/>
        <end position="215"/>
    </location>
</feature>
<gene>
    <name evidence="3" type="ORF">FHX44_117275</name>
</gene>
<dbReference type="Proteomes" id="UP000321261">
    <property type="component" value="Unassembled WGS sequence"/>
</dbReference>
<evidence type="ECO:0000259" key="2">
    <source>
        <dbReference type="Pfam" id="PF13472"/>
    </source>
</evidence>
<dbReference type="InterPro" id="IPR013830">
    <property type="entry name" value="SGNH_hydro"/>
</dbReference>
<accession>A0A561T2I9</accession>
<comment type="caution">
    <text evidence="3">The sequence shown here is derived from an EMBL/GenBank/DDBJ whole genome shotgun (WGS) entry which is preliminary data.</text>
</comment>
<dbReference type="EMBL" id="VIWU01000001">
    <property type="protein sequence ID" value="TWF81332.1"/>
    <property type="molecule type" value="Genomic_DNA"/>
</dbReference>
<dbReference type="SUPFAM" id="SSF52266">
    <property type="entry name" value="SGNH hydrolase"/>
    <property type="match status" value="1"/>
</dbReference>
<evidence type="ECO:0000313" key="3">
    <source>
        <dbReference type="EMBL" id="TWF81332.1"/>
    </source>
</evidence>
<sequence>MNHGGGALDAKRSRRTVLRELRSWPTIVLVLFCLCAGIPVTVALTPAQDLVVFGQHISVGARPPDLSIAGPARLVQVGNTALDIDQMHVYGPLRPELTMGPVQRNAAAAAVFDPVAGPQAQDEAISAVTRGFLTWYVLGGLGLLAFTLAAAGGAAGIRTLVVLRRQARASGGEHAPLHEIFSYCVRAARRMTVIALVTAVFAWLASGALAVTGSLQGLRGVTSLAQLVGAYHLTPDPVGPQITGFDGAVIGDSRAVRLGGPPVPDGTPDDVACQRSTDSLAAEIGHLLPARVLNLSCPSATITSGLRGPQDAGGRSVPAQVGVLKQVQDLRFVVVAIGPNDVGWIDFLRYCYGVPDCSDRLTQGEFDYRLAAFDRVYGDLLIDLNELPGRPQVIIMTSYGAFPPDADCADTRAEGYPGLDPVKIELLNDRNKQLNDVLTAGAQKYGFAVADPRLAMLCEKGPGMKDGDGLGPDLQGMADPYPFHPTGIGSLRMASSVVRQIVPLPAAG</sequence>
<feature type="transmembrane region" description="Helical" evidence="1">
    <location>
        <begin position="135"/>
        <end position="161"/>
    </location>
</feature>
<keyword evidence="1" id="KW-1133">Transmembrane helix</keyword>
<proteinExistence type="predicted"/>
<reference evidence="3 4" key="1">
    <citation type="submission" date="2019-06" db="EMBL/GenBank/DDBJ databases">
        <title>Sequencing the genomes of 1000 actinobacteria strains.</title>
        <authorList>
            <person name="Klenk H.-P."/>
        </authorList>
    </citation>
    <scope>NUCLEOTIDE SEQUENCE [LARGE SCALE GENOMIC DNA]</scope>
    <source>
        <strain evidence="3 4">DSM 45671</strain>
    </source>
</reference>
<evidence type="ECO:0000313" key="4">
    <source>
        <dbReference type="Proteomes" id="UP000321261"/>
    </source>
</evidence>
<feature type="transmembrane region" description="Helical" evidence="1">
    <location>
        <begin position="21"/>
        <end position="44"/>
    </location>
</feature>
<organism evidence="3 4">
    <name type="scientific">Pseudonocardia hierapolitana</name>
    <dbReference type="NCBI Taxonomy" id="1128676"/>
    <lineage>
        <taxon>Bacteria</taxon>
        <taxon>Bacillati</taxon>
        <taxon>Actinomycetota</taxon>
        <taxon>Actinomycetes</taxon>
        <taxon>Pseudonocardiales</taxon>
        <taxon>Pseudonocardiaceae</taxon>
        <taxon>Pseudonocardia</taxon>
    </lineage>
</organism>
<dbReference type="Gene3D" id="3.40.50.1110">
    <property type="entry name" value="SGNH hydrolase"/>
    <property type="match status" value="1"/>
</dbReference>
<keyword evidence="1" id="KW-0812">Transmembrane</keyword>
<name>A0A561T2I9_9PSEU</name>
<dbReference type="InterPro" id="IPR036514">
    <property type="entry name" value="SGNH_hydro_sf"/>
</dbReference>